<accession>A0A7C3WGN8</accession>
<keyword evidence="3" id="KW-0378">Hydrolase</keyword>
<dbReference type="GO" id="GO:0016787">
    <property type="term" value="F:hydrolase activity"/>
    <property type="evidence" value="ECO:0007669"/>
    <property type="project" value="UniProtKB-KW"/>
</dbReference>
<dbReference type="InterPro" id="IPR000639">
    <property type="entry name" value="Epox_hydrolase-like"/>
</dbReference>
<feature type="transmembrane region" description="Helical" evidence="1">
    <location>
        <begin position="132"/>
        <end position="154"/>
    </location>
</feature>
<name>A0A7C3WGN8_9BACT</name>
<protein>
    <submittedName>
        <fullName evidence="3">Alpha/beta fold hydrolase</fullName>
    </submittedName>
</protein>
<organism evidence="3">
    <name type="scientific">Desulfobacca acetoxidans</name>
    <dbReference type="NCBI Taxonomy" id="60893"/>
    <lineage>
        <taxon>Bacteria</taxon>
        <taxon>Pseudomonadati</taxon>
        <taxon>Thermodesulfobacteriota</taxon>
        <taxon>Desulfobaccia</taxon>
        <taxon>Desulfobaccales</taxon>
        <taxon>Desulfobaccaceae</taxon>
        <taxon>Desulfobacca</taxon>
    </lineage>
</organism>
<keyword evidence="1" id="KW-1133">Transmembrane helix</keyword>
<dbReference type="PANTHER" id="PTHR46438:SF11">
    <property type="entry name" value="LIPASE-RELATED"/>
    <property type="match status" value="1"/>
</dbReference>
<dbReference type="EMBL" id="DTHB01000021">
    <property type="protein sequence ID" value="HGB14129.1"/>
    <property type="molecule type" value="Genomic_DNA"/>
</dbReference>
<feature type="domain" description="AB hydrolase-1" evidence="2">
    <location>
        <begin position="17"/>
        <end position="255"/>
    </location>
</feature>
<evidence type="ECO:0000259" key="2">
    <source>
        <dbReference type="Pfam" id="PF12697"/>
    </source>
</evidence>
<dbReference type="InterPro" id="IPR000073">
    <property type="entry name" value="AB_hydrolase_1"/>
</dbReference>
<evidence type="ECO:0000313" key="3">
    <source>
        <dbReference type="EMBL" id="HGB14129.1"/>
    </source>
</evidence>
<reference evidence="3" key="1">
    <citation type="journal article" date="2020" name="mSystems">
        <title>Genome- and Community-Level Interaction Insights into Carbon Utilization and Element Cycling Functions of Hydrothermarchaeota in Hydrothermal Sediment.</title>
        <authorList>
            <person name="Zhou Z."/>
            <person name="Liu Y."/>
            <person name="Xu W."/>
            <person name="Pan J."/>
            <person name="Luo Z.H."/>
            <person name="Li M."/>
        </authorList>
    </citation>
    <scope>NUCLEOTIDE SEQUENCE [LARGE SCALE GENOMIC DNA]</scope>
    <source>
        <strain evidence="3">SpSt-776</strain>
    </source>
</reference>
<dbReference type="SUPFAM" id="SSF53474">
    <property type="entry name" value="alpha/beta-Hydrolases"/>
    <property type="match status" value="1"/>
</dbReference>
<keyword evidence="1" id="KW-0812">Transmembrane</keyword>
<dbReference type="PRINTS" id="PR00111">
    <property type="entry name" value="ABHYDROLASE"/>
</dbReference>
<dbReference type="Pfam" id="PF12697">
    <property type="entry name" value="Abhydrolase_6"/>
    <property type="match status" value="1"/>
</dbReference>
<gene>
    <name evidence="3" type="ORF">ENV62_02665</name>
</gene>
<sequence>MGPSDWFFQEQGQGPPLLLLHGLGASSFSWRHNLGPLSRRYRVLAPDLPPHGRTSPSATPDYRLETLAAGVLAFLDCRGVHQAIVAGNSLGGSLALLLAHLHPDRIAALVLLAPAVALTRPPLIFYPLRLPGVGLLAAWLLGPWILPVALRLIYYRRELATPAVAAGYAPTFATLDKRLALRRLCRELEPWPLTQVEVLLRRLRQPVALIWGEQDRILPVRQAHWLKERLPQAQFHLLPQVGHAPQEEAPERVNEIIIAFLARSLKNKNKEIQTSGG</sequence>
<dbReference type="Gene3D" id="3.40.50.1820">
    <property type="entry name" value="alpha/beta hydrolase"/>
    <property type="match status" value="1"/>
</dbReference>
<dbReference type="InterPro" id="IPR029058">
    <property type="entry name" value="AB_hydrolase_fold"/>
</dbReference>
<dbReference type="PANTHER" id="PTHR46438">
    <property type="entry name" value="ALPHA/BETA-HYDROLASES SUPERFAMILY PROTEIN"/>
    <property type="match status" value="1"/>
</dbReference>
<dbReference type="AlphaFoldDB" id="A0A7C3WGN8"/>
<keyword evidence="1" id="KW-0472">Membrane</keyword>
<comment type="caution">
    <text evidence="3">The sequence shown here is derived from an EMBL/GenBank/DDBJ whole genome shotgun (WGS) entry which is preliminary data.</text>
</comment>
<evidence type="ECO:0000256" key="1">
    <source>
        <dbReference type="SAM" id="Phobius"/>
    </source>
</evidence>
<dbReference type="PRINTS" id="PR00412">
    <property type="entry name" value="EPOXHYDRLASE"/>
</dbReference>
<proteinExistence type="predicted"/>